<dbReference type="Proteomes" id="UP000599074">
    <property type="component" value="Unassembled WGS sequence"/>
</dbReference>
<dbReference type="EMBL" id="BOON01000039">
    <property type="protein sequence ID" value="GII24588.1"/>
    <property type="molecule type" value="Genomic_DNA"/>
</dbReference>
<name>A0A8J3X5B1_9ACTN</name>
<protein>
    <submittedName>
        <fullName evidence="1">Uncharacterized protein</fullName>
    </submittedName>
</protein>
<evidence type="ECO:0000313" key="2">
    <source>
        <dbReference type="Proteomes" id="UP000599074"/>
    </source>
</evidence>
<evidence type="ECO:0000313" key="1">
    <source>
        <dbReference type="EMBL" id="GII24588.1"/>
    </source>
</evidence>
<comment type="caution">
    <text evidence="1">The sequence shown here is derived from an EMBL/GenBank/DDBJ whole genome shotgun (WGS) entry which is preliminary data.</text>
</comment>
<reference evidence="1" key="1">
    <citation type="submission" date="2021-01" db="EMBL/GenBank/DDBJ databases">
        <title>Whole genome shotgun sequence of Planosporangium mesophilum NBRC 109066.</title>
        <authorList>
            <person name="Komaki H."/>
            <person name="Tamura T."/>
        </authorList>
    </citation>
    <scope>NUCLEOTIDE SEQUENCE</scope>
    <source>
        <strain evidence="1">NBRC 109066</strain>
    </source>
</reference>
<dbReference type="AlphaFoldDB" id="A0A8J3X5B1"/>
<accession>A0A8J3X5B1</accession>
<keyword evidence="2" id="KW-1185">Reference proteome</keyword>
<proteinExistence type="predicted"/>
<sequence length="166" mass="17812">MNRTVVGLDLDHDSVEAAEHWLHELVQRLGRPAGLVACTHLVYEPHPHVALSLSQPVEVDGGPHTAGARTAAARHEARSGGRAVYYPGVDALTGTLTVAEVIERSAVERVVMLGGAEAAPETVLHTLDYVRPTWTDGRLTLVTRPAPEGSLVPFELKYSTPCCADH</sequence>
<organism evidence="1 2">
    <name type="scientific">Planosporangium mesophilum</name>
    <dbReference type="NCBI Taxonomy" id="689768"/>
    <lineage>
        <taxon>Bacteria</taxon>
        <taxon>Bacillati</taxon>
        <taxon>Actinomycetota</taxon>
        <taxon>Actinomycetes</taxon>
        <taxon>Micromonosporales</taxon>
        <taxon>Micromonosporaceae</taxon>
        <taxon>Planosporangium</taxon>
    </lineage>
</organism>
<dbReference type="RefSeq" id="WP_168116994.1">
    <property type="nucleotide sequence ID" value="NZ_BOON01000039.1"/>
</dbReference>
<gene>
    <name evidence="1" type="ORF">Pme01_41850</name>
</gene>